<accession>A0A9D4AXN9</accession>
<feature type="signal peptide" evidence="2">
    <location>
        <begin position="1"/>
        <end position="23"/>
    </location>
</feature>
<keyword evidence="4" id="KW-1185">Reference proteome</keyword>
<dbReference type="EMBL" id="JAHDVG010000482">
    <property type="protein sequence ID" value="KAH1172591.1"/>
    <property type="molecule type" value="Genomic_DNA"/>
</dbReference>
<evidence type="ECO:0000313" key="3">
    <source>
        <dbReference type="EMBL" id="KAH1172591.1"/>
    </source>
</evidence>
<feature type="region of interest" description="Disordered" evidence="1">
    <location>
        <begin position="54"/>
        <end position="73"/>
    </location>
</feature>
<reference evidence="3" key="1">
    <citation type="submission" date="2021-09" db="EMBL/GenBank/DDBJ databases">
        <title>The genome of Mauremys mutica provides insights into the evolution of semi-aquatic lifestyle.</title>
        <authorList>
            <person name="Gong S."/>
            <person name="Gao Y."/>
        </authorList>
    </citation>
    <scope>NUCLEOTIDE SEQUENCE</scope>
    <source>
        <strain evidence="3">MM-2020</strain>
        <tissue evidence="3">Muscle</tissue>
    </source>
</reference>
<feature type="region of interest" description="Disordered" evidence="1">
    <location>
        <begin position="104"/>
        <end position="131"/>
    </location>
</feature>
<name>A0A9D4AXN9_9SAUR</name>
<dbReference type="AlphaFoldDB" id="A0A9D4AXN9"/>
<feature type="chain" id="PRO_5038384060" evidence="2">
    <location>
        <begin position="24"/>
        <end position="150"/>
    </location>
</feature>
<sequence>MAVGSLLFLAVLVIVHHPLRVSDKQDQATVQRAQQQEQRLALEMTRLELECEQRNQAKRPGPHQSLGPHQSQGEDGVKYVAWDRWRCMFLLIILLFELCMPSLEPKSSYDSSSEDASSEEEEDDAEAGPWCSCTRHPDCRDRMALWHCYE</sequence>
<feature type="compositionally biased region" description="Acidic residues" evidence="1">
    <location>
        <begin position="112"/>
        <end position="126"/>
    </location>
</feature>
<gene>
    <name evidence="3" type="ORF">KIL84_016430</name>
</gene>
<organism evidence="3 4">
    <name type="scientific">Mauremys mutica</name>
    <name type="common">yellowpond turtle</name>
    <dbReference type="NCBI Taxonomy" id="74926"/>
    <lineage>
        <taxon>Eukaryota</taxon>
        <taxon>Metazoa</taxon>
        <taxon>Chordata</taxon>
        <taxon>Craniata</taxon>
        <taxon>Vertebrata</taxon>
        <taxon>Euteleostomi</taxon>
        <taxon>Archelosauria</taxon>
        <taxon>Testudinata</taxon>
        <taxon>Testudines</taxon>
        <taxon>Cryptodira</taxon>
        <taxon>Durocryptodira</taxon>
        <taxon>Testudinoidea</taxon>
        <taxon>Geoemydidae</taxon>
        <taxon>Geoemydinae</taxon>
        <taxon>Mauremys</taxon>
    </lineage>
</organism>
<evidence type="ECO:0000256" key="1">
    <source>
        <dbReference type="SAM" id="MobiDB-lite"/>
    </source>
</evidence>
<protein>
    <submittedName>
        <fullName evidence="3">Uncharacterized protein</fullName>
    </submittedName>
</protein>
<evidence type="ECO:0000313" key="4">
    <source>
        <dbReference type="Proteomes" id="UP000827986"/>
    </source>
</evidence>
<proteinExistence type="predicted"/>
<comment type="caution">
    <text evidence="3">The sequence shown here is derived from an EMBL/GenBank/DDBJ whole genome shotgun (WGS) entry which is preliminary data.</text>
</comment>
<evidence type="ECO:0000256" key="2">
    <source>
        <dbReference type="SAM" id="SignalP"/>
    </source>
</evidence>
<dbReference type="Proteomes" id="UP000827986">
    <property type="component" value="Unassembled WGS sequence"/>
</dbReference>
<keyword evidence="2" id="KW-0732">Signal</keyword>